<evidence type="ECO:0000256" key="3">
    <source>
        <dbReference type="ARBA" id="ARBA00022723"/>
    </source>
</evidence>
<evidence type="ECO:0000313" key="9">
    <source>
        <dbReference type="EMBL" id="QUD90515.1"/>
    </source>
</evidence>
<evidence type="ECO:0000256" key="7">
    <source>
        <dbReference type="ARBA" id="ARBA00023027"/>
    </source>
</evidence>
<dbReference type="Gene3D" id="2.102.10.10">
    <property type="entry name" value="Rieske [2Fe-2S] iron-sulphur domain"/>
    <property type="match status" value="1"/>
</dbReference>
<dbReference type="AlphaFoldDB" id="A0A975G3L2"/>
<dbReference type="PANTHER" id="PTHR43756:SF5">
    <property type="entry name" value="CHOLINE MONOOXYGENASE, CHLOROPLASTIC"/>
    <property type="match status" value="1"/>
</dbReference>
<evidence type="ECO:0000256" key="5">
    <source>
        <dbReference type="ARBA" id="ARBA00023004"/>
    </source>
</evidence>
<dbReference type="EMBL" id="CP073078">
    <property type="protein sequence ID" value="QUD90515.1"/>
    <property type="molecule type" value="Genomic_DNA"/>
</dbReference>
<dbReference type="InterPro" id="IPR015879">
    <property type="entry name" value="Ring_hydroxy_dOase_asu_C_dom"/>
</dbReference>
<dbReference type="InterPro" id="IPR015881">
    <property type="entry name" value="ARHD_Rieske_2Fe_2S"/>
</dbReference>
<dbReference type="KEGG" id="caul:KCG34_11935"/>
<sequence length="405" mass="44971">MTSLEQRIEETRRSINRRIVGHIRNGTSDLADGAMRNSVAVYTDPARHAAERQKLFRETPVVACLSADLPSAGSFRTFDETGVPIVVVRGRDGEVRAFLNICTHRGARLVREAEGQARLFTCWFHGWSFANDGKLAAAPERERFCDAVDERDHLIPVPAAERHGLVFVQATPESAMDIDAHLGDFGPQLELLRLDTAQRVKAGVLPVKANWKYALDTYGEGYHFAALHKQTLAPNFRNDITVYDRYGPHHRVSFVSRDMEAWLDKPEGEWGKGVALGGIHYIFPNTVLFAGSVSPGKAYYTTFRHFPGEQVGETVTHKTIYAPRGVWDEAYRKEVEAAYDATAFVVETEDYVVAAEGWRNLAAMPPGSTVVYGRQEVALQNQHRAIAAAIGMPLPEVGPVREAAE</sequence>
<keyword evidence="7" id="KW-0520">NAD</keyword>
<dbReference type="SUPFAM" id="SSF50022">
    <property type="entry name" value="ISP domain"/>
    <property type="match status" value="1"/>
</dbReference>
<keyword evidence="2" id="KW-0001">2Fe-2S</keyword>
<dbReference type="CDD" id="cd03469">
    <property type="entry name" value="Rieske_RO_Alpha_N"/>
    <property type="match status" value="1"/>
</dbReference>
<accession>A0A975G3L2</accession>
<dbReference type="PANTHER" id="PTHR43756">
    <property type="entry name" value="CHOLINE MONOOXYGENASE, CHLOROPLASTIC"/>
    <property type="match status" value="1"/>
</dbReference>
<dbReference type="Pfam" id="PF00848">
    <property type="entry name" value="Ring_hydroxyl_A"/>
    <property type="match status" value="1"/>
</dbReference>
<evidence type="ECO:0000256" key="6">
    <source>
        <dbReference type="ARBA" id="ARBA00023014"/>
    </source>
</evidence>
<comment type="cofactor">
    <cofactor evidence="1">
        <name>Fe cation</name>
        <dbReference type="ChEBI" id="CHEBI:24875"/>
    </cofactor>
</comment>
<evidence type="ECO:0000259" key="8">
    <source>
        <dbReference type="PROSITE" id="PS51296"/>
    </source>
</evidence>
<dbReference type="PRINTS" id="PR00090">
    <property type="entry name" value="RNGDIOXGNASE"/>
</dbReference>
<dbReference type="Proteomes" id="UP000676409">
    <property type="component" value="Chromosome"/>
</dbReference>
<evidence type="ECO:0000313" key="10">
    <source>
        <dbReference type="Proteomes" id="UP000676409"/>
    </source>
</evidence>
<dbReference type="Pfam" id="PF00355">
    <property type="entry name" value="Rieske"/>
    <property type="match status" value="1"/>
</dbReference>
<evidence type="ECO:0000256" key="1">
    <source>
        <dbReference type="ARBA" id="ARBA00001962"/>
    </source>
</evidence>
<keyword evidence="6" id="KW-0411">Iron-sulfur</keyword>
<name>A0A975G3L2_9CAUL</name>
<keyword evidence="10" id="KW-1185">Reference proteome</keyword>
<dbReference type="PROSITE" id="PS00570">
    <property type="entry name" value="RING_HYDROXYL_ALPHA"/>
    <property type="match status" value="1"/>
</dbReference>
<organism evidence="9 10">
    <name type="scientific">Phenylobacterium montanum</name>
    <dbReference type="NCBI Taxonomy" id="2823693"/>
    <lineage>
        <taxon>Bacteria</taxon>
        <taxon>Pseudomonadati</taxon>
        <taxon>Pseudomonadota</taxon>
        <taxon>Alphaproteobacteria</taxon>
        <taxon>Caulobacterales</taxon>
        <taxon>Caulobacteraceae</taxon>
        <taxon>Phenylobacterium</taxon>
    </lineage>
</organism>
<dbReference type="RefSeq" id="WP_211940566.1">
    <property type="nucleotide sequence ID" value="NZ_CP073078.1"/>
</dbReference>
<evidence type="ECO:0000256" key="2">
    <source>
        <dbReference type="ARBA" id="ARBA00022714"/>
    </source>
</evidence>
<dbReference type="InterPro" id="IPR036922">
    <property type="entry name" value="Rieske_2Fe-2S_sf"/>
</dbReference>
<protein>
    <submittedName>
        <fullName evidence="9">Aromatic ring-hydroxylating dioxygenase subunit alpha</fullName>
    </submittedName>
</protein>
<keyword evidence="5" id="KW-0408">Iron</keyword>
<keyword evidence="9" id="KW-0223">Dioxygenase</keyword>
<evidence type="ECO:0000256" key="4">
    <source>
        <dbReference type="ARBA" id="ARBA00023002"/>
    </source>
</evidence>
<feature type="domain" description="Rieske" evidence="8">
    <location>
        <begin position="61"/>
        <end position="168"/>
    </location>
</feature>
<dbReference type="GO" id="GO:0051537">
    <property type="term" value="F:2 iron, 2 sulfur cluster binding"/>
    <property type="evidence" value="ECO:0007669"/>
    <property type="project" value="UniProtKB-KW"/>
</dbReference>
<proteinExistence type="predicted"/>
<dbReference type="InterPro" id="IPR001663">
    <property type="entry name" value="Rng_hydr_dOase-A"/>
</dbReference>
<dbReference type="PROSITE" id="PS51296">
    <property type="entry name" value="RIESKE"/>
    <property type="match status" value="1"/>
</dbReference>
<keyword evidence="3" id="KW-0479">Metal-binding</keyword>
<dbReference type="InterPro" id="IPR017941">
    <property type="entry name" value="Rieske_2Fe-2S"/>
</dbReference>
<keyword evidence="4" id="KW-0560">Oxidoreductase</keyword>
<dbReference type="SUPFAM" id="SSF55961">
    <property type="entry name" value="Bet v1-like"/>
    <property type="match status" value="1"/>
</dbReference>
<reference evidence="9" key="1">
    <citation type="submission" date="2021-04" db="EMBL/GenBank/DDBJ databases">
        <title>The complete genome sequence of Caulobacter sp. S6.</title>
        <authorList>
            <person name="Tang Y."/>
            <person name="Ouyang W."/>
            <person name="Liu Q."/>
            <person name="Huang B."/>
            <person name="Guo Z."/>
            <person name="Lei P."/>
        </authorList>
    </citation>
    <scope>NUCLEOTIDE SEQUENCE</scope>
    <source>
        <strain evidence="9">S6</strain>
    </source>
</reference>
<dbReference type="Gene3D" id="3.90.380.10">
    <property type="entry name" value="Naphthalene 1,2-dioxygenase Alpha Subunit, Chain A, domain 1"/>
    <property type="match status" value="1"/>
</dbReference>
<dbReference type="GO" id="GO:0005506">
    <property type="term" value="F:iron ion binding"/>
    <property type="evidence" value="ECO:0007669"/>
    <property type="project" value="InterPro"/>
</dbReference>
<gene>
    <name evidence="9" type="ORF">KCG34_11935</name>
</gene>
<dbReference type="GO" id="GO:0051213">
    <property type="term" value="F:dioxygenase activity"/>
    <property type="evidence" value="ECO:0007669"/>
    <property type="project" value="UniProtKB-KW"/>
</dbReference>